<comment type="caution">
    <text evidence="3">The sequence shown here is derived from an EMBL/GenBank/DDBJ whole genome shotgun (WGS) entry which is preliminary data.</text>
</comment>
<dbReference type="Proteomes" id="UP000094379">
    <property type="component" value="Unassembled WGS sequence"/>
</dbReference>
<keyword evidence="1" id="KW-1133">Transmembrane helix</keyword>
<sequence>MTVALAWVAGYAVALFAIGSNGEMNVSQSLFLNAFLAIEIFKVILRTVFAGRDDALRLLPISAESATYWHIWLTRLTNFIGYGMLLVVPLVNLNINPVVGQLVSVLVVLSAFIYAVVVIMQNRISVKQRLLFHAQQATFSFSRVSLGILARSWHVLGIVYFAVLATTLLLRPEDALPMMLKATFQTILALVIGGVVAKFMAKTIGRPVHVSDDLRMRFPLLEERVNGFVPNIYKTLRILLVIIVAAVILDAWGIFSLSAWLASDAGMHTIGTVISVAAILLGAMAIWIGLASWIEHRLNPNDETQLPTARAKTLLTIFRNAAAIA</sequence>
<feature type="transmembrane region" description="Helical" evidence="1">
    <location>
        <begin position="238"/>
        <end position="261"/>
    </location>
</feature>
<proteinExistence type="predicted"/>
<dbReference type="PATRIC" id="fig|291169.3.peg.1191"/>
<name>A0A1E3GT50_9GAMM</name>
<feature type="transmembrane region" description="Helical" evidence="1">
    <location>
        <begin position="153"/>
        <end position="170"/>
    </location>
</feature>
<dbReference type="AlphaFoldDB" id="A0A1E3GT50"/>
<evidence type="ECO:0000256" key="1">
    <source>
        <dbReference type="SAM" id="Phobius"/>
    </source>
</evidence>
<keyword evidence="4" id="KW-1185">Reference proteome</keyword>
<accession>A0A1E3GT50</accession>
<dbReference type="RefSeq" id="WP_245652072.1">
    <property type="nucleotide sequence ID" value="NZ_MCRI01000009.1"/>
</dbReference>
<dbReference type="Pfam" id="PF25392">
    <property type="entry name" value="MS_channel_TM1"/>
    <property type="match status" value="1"/>
</dbReference>
<keyword evidence="1" id="KW-0812">Transmembrane</keyword>
<organism evidence="3 4">
    <name type="scientific">Methylophaga muralis</name>
    <dbReference type="NCBI Taxonomy" id="291169"/>
    <lineage>
        <taxon>Bacteria</taxon>
        <taxon>Pseudomonadati</taxon>
        <taxon>Pseudomonadota</taxon>
        <taxon>Gammaproteobacteria</taxon>
        <taxon>Thiotrichales</taxon>
        <taxon>Piscirickettsiaceae</taxon>
        <taxon>Methylophaga</taxon>
    </lineage>
</organism>
<feature type="transmembrane region" description="Helical" evidence="1">
    <location>
        <begin position="30"/>
        <end position="51"/>
    </location>
</feature>
<feature type="transmembrane region" description="Helical" evidence="1">
    <location>
        <begin position="98"/>
        <end position="120"/>
    </location>
</feature>
<feature type="transmembrane region" description="Helical" evidence="1">
    <location>
        <begin position="72"/>
        <end position="92"/>
    </location>
</feature>
<evidence type="ECO:0000313" key="3">
    <source>
        <dbReference type="EMBL" id="ODN67115.1"/>
    </source>
</evidence>
<keyword evidence="1" id="KW-0472">Membrane</keyword>
<protein>
    <submittedName>
        <fullName evidence="3">Moderate conductance mechanosensitive channel YbiO</fullName>
    </submittedName>
</protein>
<feature type="domain" description="Moderate conductance mechanosensitive channel YbiO-like transmembrane helix 1" evidence="2">
    <location>
        <begin position="182"/>
        <end position="260"/>
    </location>
</feature>
<dbReference type="InterPro" id="IPR057485">
    <property type="entry name" value="YbiO-like_TM1"/>
</dbReference>
<dbReference type="EMBL" id="MCRI01000009">
    <property type="protein sequence ID" value="ODN67115.1"/>
    <property type="molecule type" value="Genomic_DNA"/>
</dbReference>
<dbReference type="STRING" id="291169.A9E74_01187"/>
<feature type="transmembrane region" description="Helical" evidence="1">
    <location>
        <begin position="182"/>
        <end position="201"/>
    </location>
</feature>
<feature type="transmembrane region" description="Helical" evidence="1">
    <location>
        <begin position="267"/>
        <end position="290"/>
    </location>
</feature>
<gene>
    <name evidence="3" type="primary">ybiO_2</name>
    <name evidence="3" type="ORF">A9E74_01187</name>
</gene>
<evidence type="ECO:0000259" key="2">
    <source>
        <dbReference type="Pfam" id="PF25392"/>
    </source>
</evidence>
<reference evidence="3 4" key="1">
    <citation type="submission" date="2016-07" db="EMBL/GenBank/DDBJ databases">
        <title>Draft Genome Sequence of Methylophaga muralis Bur 1.</title>
        <authorList>
            <person name="Vasilenko O.V."/>
            <person name="Doronina N.V."/>
            <person name="Shmareva M.N."/>
            <person name="Tarlachkov S.V."/>
            <person name="Mustakhimov I."/>
            <person name="Trotsenko Y.A."/>
        </authorList>
    </citation>
    <scope>NUCLEOTIDE SEQUENCE [LARGE SCALE GENOMIC DNA]</scope>
    <source>
        <strain evidence="3 4">Bur 1</strain>
    </source>
</reference>
<evidence type="ECO:0000313" key="4">
    <source>
        <dbReference type="Proteomes" id="UP000094379"/>
    </source>
</evidence>